<gene>
    <name evidence="1" type="ORF">A3H38_04205</name>
</gene>
<dbReference type="EMBL" id="METP01000029">
    <property type="protein sequence ID" value="OGC06053.1"/>
    <property type="molecule type" value="Genomic_DNA"/>
</dbReference>
<proteinExistence type="predicted"/>
<reference evidence="1 2" key="1">
    <citation type="journal article" date="2016" name="Nat. Commun.">
        <title>Thousands of microbial genomes shed light on interconnected biogeochemical processes in an aquifer system.</title>
        <authorList>
            <person name="Anantharaman K."/>
            <person name="Brown C.T."/>
            <person name="Hug L.A."/>
            <person name="Sharon I."/>
            <person name="Castelle C.J."/>
            <person name="Probst A.J."/>
            <person name="Thomas B.C."/>
            <person name="Singh A."/>
            <person name="Wilkins M.J."/>
            <person name="Karaoz U."/>
            <person name="Brodie E.L."/>
            <person name="Williams K.H."/>
            <person name="Hubbard S.S."/>
            <person name="Banfield J.F."/>
        </authorList>
    </citation>
    <scope>NUCLEOTIDE SEQUENCE [LARGE SCALE GENOMIC DNA]</scope>
</reference>
<sequence length="199" mass="21597">MAGLRVNIEGLRFRASDGKLGAADQLRIVNQRLSNPAALRLRAGDSPAALAEIISQRQPVALKISEVDNASAAAEVGAAAVSQASKIGLPKMIDDSRLPFKVAKGVVPGSLSNGRTVAAEINRQNPGSNLRVPTEPELEMLNRLLGDQLEGTEYWIWTGTEHGDYPGQFVLRPLGDDRRYCGDPDYRYGDDAVRFVEDR</sequence>
<comment type="caution">
    <text evidence="1">The sequence shown here is derived from an EMBL/GenBank/DDBJ whole genome shotgun (WGS) entry which is preliminary data.</text>
</comment>
<evidence type="ECO:0000313" key="1">
    <source>
        <dbReference type="EMBL" id="OGC06053.1"/>
    </source>
</evidence>
<dbReference type="Proteomes" id="UP000176938">
    <property type="component" value="Unassembled WGS sequence"/>
</dbReference>
<accession>A0A1F4REW8</accession>
<protein>
    <submittedName>
        <fullName evidence="1">Uncharacterized protein</fullName>
    </submittedName>
</protein>
<evidence type="ECO:0000313" key="2">
    <source>
        <dbReference type="Proteomes" id="UP000176938"/>
    </source>
</evidence>
<dbReference type="AlphaFoldDB" id="A0A1F4REW8"/>
<name>A0A1F4REW8_UNCSA</name>
<organism evidence="1 2">
    <name type="scientific">candidate division WOR-1 bacterium RIFCSPLOWO2_02_FULL_46_20</name>
    <dbReference type="NCBI Taxonomy" id="1802567"/>
    <lineage>
        <taxon>Bacteria</taxon>
        <taxon>Bacillati</taxon>
        <taxon>Saganbacteria</taxon>
    </lineage>
</organism>